<name>A0A9E8LV58_9BACI</name>
<dbReference type="Gene3D" id="2.40.240.20">
    <property type="entry name" value="Hypothetical PUA domain-like, domain 1"/>
    <property type="match status" value="1"/>
</dbReference>
<dbReference type="Proteomes" id="UP001164718">
    <property type="component" value="Chromosome"/>
</dbReference>
<organism evidence="1 2">
    <name type="scientific">Fervidibacillus albus</name>
    <dbReference type="NCBI Taxonomy" id="2980026"/>
    <lineage>
        <taxon>Bacteria</taxon>
        <taxon>Bacillati</taxon>
        <taxon>Bacillota</taxon>
        <taxon>Bacilli</taxon>
        <taxon>Bacillales</taxon>
        <taxon>Bacillaceae</taxon>
        <taxon>Fervidibacillus</taxon>
    </lineage>
</organism>
<dbReference type="SUPFAM" id="SSF88697">
    <property type="entry name" value="PUA domain-like"/>
    <property type="match status" value="1"/>
</dbReference>
<dbReference type="KEGG" id="faf:OE104_01535"/>
<dbReference type="InterPro" id="IPR019699">
    <property type="entry name" value="DUF2584"/>
</dbReference>
<reference evidence="1" key="1">
    <citation type="submission" date="2022-09" db="EMBL/GenBank/DDBJ databases">
        <title>Complete Genomes of Fervidibacillus albus and Fervidibacillus halotolerans isolated from tidal flat sediments.</title>
        <authorList>
            <person name="Kwon K.K."/>
            <person name="Yang S.-H."/>
            <person name="Park M.J."/>
            <person name="Oh H.-M."/>
        </authorList>
    </citation>
    <scope>NUCLEOTIDE SEQUENCE</scope>
    <source>
        <strain evidence="1">MEBiC13591</strain>
    </source>
</reference>
<dbReference type="AlphaFoldDB" id="A0A9E8LV58"/>
<evidence type="ECO:0000313" key="2">
    <source>
        <dbReference type="Proteomes" id="UP001164718"/>
    </source>
</evidence>
<protein>
    <submittedName>
        <fullName evidence="1">DUF2584 domain-containing protein</fullName>
    </submittedName>
</protein>
<accession>A0A9E8LV58</accession>
<dbReference type="InterPro" id="IPR015947">
    <property type="entry name" value="PUA-like_sf"/>
</dbReference>
<proteinExistence type="predicted"/>
<evidence type="ECO:0000313" key="1">
    <source>
        <dbReference type="EMBL" id="WAA10056.1"/>
    </source>
</evidence>
<gene>
    <name evidence="1" type="ORF">OE104_01535</name>
</gene>
<keyword evidence="2" id="KW-1185">Reference proteome</keyword>
<sequence>MVMPFQFEIEIVTEGKEKRLDDNNFQLIKEGYHLYPLNIPLKVKRFFDQNPVGEGIIFKMEFSDGITTIQYQLTALNNIN</sequence>
<dbReference type="RefSeq" id="WP_275417838.1">
    <property type="nucleotide sequence ID" value="NZ_CP106878.1"/>
</dbReference>
<dbReference type="Pfam" id="PF10763">
    <property type="entry name" value="DUF2584"/>
    <property type="match status" value="1"/>
</dbReference>
<dbReference type="EMBL" id="CP106878">
    <property type="protein sequence ID" value="WAA10056.1"/>
    <property type="molecule type" value="Genomic_DNA"/>
</dbReference>